<gene>
    <name evidence="2" type="ORF">NW762_014788</name>
</gene>
<dbReference type="GO" id="GO:0016491">
    <property type="term" value="F:oxidoreductase activity"/>
    <property type="evidence" value="ECO:0007669"/>
    <property type="project" value="InterPro"/>
</dbReference>
<dbReference type="EMBL" id="JAOQAZ010000057">
    <property type="protein sequence ID" value="KAJ4243458.1"/>
    <property type="molecule type" value="Genomic_DNA"/>
</dbReference>
<protein>
    <recommendedName>
        <fullName evidence="4">EthD domain-containing protein</fullName>
    </recommendedName>
</protein>
<comment type="caution">
    <text evidence="2">The sequence shown here is derived from an EMBL/GenBank/DDBJ whole genome shotgun (WGS) entry which is preliminary data.</text>
</comment>
<name>A0A9W8RL23_9HYPO</name>
<dbReference type="PANTHER" id="PTHR40260:SF2">
    <property type="entry name" value="BLR8190 PROTEIN"/>
    <property type="match status" value="1"/>
</dbReference>
<dbReference type="Gene3D" id="3.30.70.100">
    <property type="match status" value="1"/>
</dbReference>
<organism evidence="2 3">
    <name type="scientific">Fusarium torreyae</name>
    <dbReference type="NCBI Taxonomy" id="1237075"/>
    <lineage>
        <taxon>Eukaryota</taxon>
        <taxon>Fungi</taxon>
        <taxon>Dikarya</taxon>
        <taxon>Ascomycota</taxon>
        <taxon>Pezizomycotina</taxon>
        <taxon>Sordariomycetes</taxon>
        <taxon>Hypocreomycetidae</taxon>
        <taxon>Hypocreales</taxon>
        <taxon>Nectriaceae</taxon>
        <taxon>Fusarium</taxon>
    </lineage>
</organism>
<dbReference type="InterPro" id="IPR009799">
    <property type="entry name" value="EthD_dom"/>
</dbReference>
<sequence>MAQVFLIYPSGPSFNMDYYVNKHMPVVASKWGPFGLKNYKILTLQEGAPYQVQAILEWASVDGFDKAAASETSSEIFGDLRNYYSEGDPIILKGKTIASELVKSP</sequence>
<evidence type="ECO:0000313" key="3">
    <source>
        <dbReference type="Proteomes" id="UP001152049"/>
    </source>
</evidence>
<dbReference type="PANTHER" id="PTHR40260">
    <property type="entry name" value="BLR8190 PROTEIN"/>
    <property type="match status" value="1"/>
</dbReference>
<accession>A0A9W8RL23</accession>
<dbReference type="SUPFAM" id="SSF54909">
    <property type="entry name" value="Dimeric alpha+beta barrel"/>
    <property type="match status" value="1"/>
</dbReference>
<evidence type="ECO:0000313" key="2">
    <source>
        <dbReference type="EMBL" id="KAJ4243458.1"/>
    </source>
</evidence>
<reference evidence="2" key="1">
    <citation type="submission" date="2022-09" db="EMBL/GenBank/DDBJ databases">
        <title>Fusarium specimens isolated from Avocado Roots.</title>
        <authorList>
            <person name="Stajich J."/>
            <person name="Roper C."/>
            <person name="Heimlech-Rivalta G."/>
        </authorList>
    </citation>
    <scope>NUCLEOTIDE SEQUENCE</scope>
    <source>
        <strain evidence="2">CF00136</strain>
    </source>
</reference>
<dbReference type="OrthoDB" id="4892971at2759"/>
<comment type="similarity">
    <text evidence="1">Belongs to the tpcK family.</text>
</comment>
<evidence type="ECO:0000256" key="1">
    <source>
        <dbReference type="ARBA" id="ARBA00005986"/>
    </source>
</evidence>
<keyword evidence="3" id="KW-1185">Reference proteome</keyword>
<evidence type="ECO:0008006" key="4">
    <source>
        <dbReference type="Google" id="ProtNLM"/>
    </source>
</evidence>
<dbReference type="NCBIfam" id="TIGR02118">
    <property type="entry name" value="EthD family reductase"/>
    <property type="match status" value="1"/>
</dbReference>
<proteinExistence type="inferred from homology"/>
<dbReference type="Proteomes" id="UP001152049">
    <property type="component" value="Unassembled WGS sequence"/>
</dbReference>
<dbReference type="AlphaFoldDB" id="A0A9W8RL23"/>
<dbReference type="InterPro" id="IPR011008">
    <property type="entry name" value="Dimeric_a/b-barrel"/>
</dbReference>